<sequence length="207" mass="21884">MNIDRWLYKISKIMRKYTRYVNTGGISYHGHNMIRSRASMIATHRGLGTALLITPPVLVLLAAGVAASSTIRAAPSVDSIPPDIPAPPTTIPPAKKIISGIQAQLQSIVATEKTQDHTTVVAAALVAIGLIGAVLATRAIRRKGRGGGGQGKNAADANDEYPRGKNNIYREVHVQTGSEPHEENSTLNVGSGGDAGPFQPQQGNCMF</sequence>
<gene>
    <name evidence="3" type="ORF">RDB_LOCUS148531</name>
</gene>
<evidence type="ECO:0000313" key="3">
    <source>
        <dbReference type="EMBL" id="CAE7208784.1"/>
    </source>
</evidence>
<name>A0A8H3E555_9AGAM</name>
<feature type="region of interest" description="Disordered" evidence="1">
    <location>
        <begin position="177"/>
        <end position="207"/>
    </location>
</feature>
<feature type="region of interest" description="Disordered" evidence="1">
    <location>
        <begin position="143"/>
        <end position="164"/>
    </location>
</feature>
<reference evidence="3" key="1">
    <citation type="submission" date="2021-01" db="EMBL/GenBank/DDBJ databases">
        <authorList>
            <person name="Kaushik A."/>
        </authorList>
    </citation>
    <scope>NUCLEOTIDE SEQUENCE</scope>
    <source>
        <strain evidence="3">AG5</strain>
    </source>
</reference>
<keyword evidence="2" id="KW-0812">Transmembrane</keyword>
<dbReference type="Proteomes" id="UP000663827">
    <property type="component" value="Unassembled WGS sequence"/>
</dbReference>
<organism evidence="3 4">
    <name type="scientific">Rhizoctonia solani</name>
    <dbReference type="NCBI Taxonomy" id="456999"/>
    <lineage>
        <taxon>Eukaryota</taxon>
        <taxon>Fungi</taxon>
        <taxon>Dikarya</taxon>
        <taxon>Basidiomycota</taxon>
        <taxon>Agaricomycotina</taxon>
        <taxon>Agaricomycetes</taxon>
        <taxon>Cantharellales</taxon>
        <taxon>Ceratobasidiaceae</taxon>
        <taxon>Rhizoctonia</taxon>
    </lineage>
</organism>
<evidence type="ECO:0000256" key="2">
    <source>
        <dbReference type="SAM" id="Phobius"/>
    </source>
</evidence>
<comment type="caution">
    <text evidence="3">The sequence shown here is derived from an EMBL/GenBank/DDBJ whole genome shotgun (WGS) entry which is preliminary data.</text>
</comment>
<evidence type="ECO:0000313" key="4">
    <source>
        <dbReference type="Proteomes" id="UP000663827"/>
    </source>
</evidence>
<dbReference type="AlphaFoldDB" id="A0A8H3E555"/>
<evidence type="ECO:0000256" key="1">
    <source>
        <dbReference type="SAM" id="MobiDB-lite"/>
    </source>
</evidence>
<protein>
    <submittedName>
        <fullName evidence="3">Uncharacterized protein</fullName>
    </submittedName>
</protein>
<feature type="transmembrane region" description="Helical" evidence="2">
    <location>
        <begin position="120"/>
        <end position="140"/>
    </location>
</feature>
<keyword evidence="2" id="KW-1133">Transmembrane helix</keyword>
<accession>A0A8H3E555</accession>
<dbReference type="EMBL" id="CAJNJQ010004161">
    <property type="protein sequence ID" value="CAE7208784.1"/>
    <property type="molecule type" value="Genomic_DNA"/>
</dbReference>
<proteinExistence type="predicted"/>
<keyword evidence="2" id="KW-0472">Membrane</keyword>